<dbReference type="OrthoDB" id="1120715at2"/>
<dbReference type="SMART" id="SM00091">
    <property type="entry name" value="PAS"/>
    <property type="match status" value="1"/>
</dbReference>
<dbReference type="Gene3D" id="3.30.450.20">
    <property type="entry name" value="PAS domain"/>
    <property type="match status" value="1"/>
</dbReference>
<dbReference type="InterPro" id="IPR035965">
    <property type="entry name" value="PAS-like_dom_sf"/>
</dbReference>
<dbReference type="InterPro" id="IPR013767">
    <property type="entry name" value="PAS_fold"/>
</dbReference>
<gene>
    <name evidence="4" type="ORF">MYP_4864</name>
</gene>
<dbReference type="EMBL" id="BBLT01000015">
    <property type="protein sequence ID" value="GAL87634.1"/>
    <property type="molecule type" value="Genomic_DNA"/>
</dbReference>
<keyword evidence="5" id="KW-1185">Reference proteome</keyword>
<feature type="coiled-coil region" evidence="1">
    <location>
        <begin position="432"/>
        <end position="487"/>
    </location>
</feature>
<dbReference type="NCBIfam" id="TIGR00229">
    <property type="entry name" value="sensory_box"/>
    <property type="match status" value="1"/>
</dbReference>
<dbReference type="SUPFAM" id="SSF55785">
    <property type="entry name" value="PYP-like sensor domain (PAS domain)"/>
    <property type="match status" value="1"/>
</dbReference>
<sequence>MENKLVSLKYKFTLVISILLLFLWGFLKELKNEQLKIGQDQITAGRLKKQALSFIKNTHPKNSVNIQHALELINLAGLNDSIFLDRHPYSQGNSPSLVNVLKSFKESAITEQEFSRFIIQEIKAYEHLEKLIEANNNTIEQKFNLYSWILILLILSIQCIMIYNYNKTISEPINKILKSVSTLKTGNINCEIDYHSNEKLGEIAKCINAIIHNQKELAVFAENIGAGKFNYQYSLLGEHDKLGNSLTNMAERLSNVSEEERKRAWTTEGLAKFSDVLRAHNDNLEELCTHGLHSLIKYTRANQGKIYIVKEEAQDIRLKLKAAYAWDRKKNIQEDIDLGEGLIGQAAMELETIYLTDIPEDYIKITSGLGESNPGSILILPLKSNDALCGMIEMAYFEELKPFEIEFAEKAGDAIASSIASARINEKTRLLLDESRLLAKNLQSQEEELRQNTEELRATQENLHIKLEEAKEEMRQQIIDIESEKNKNISILEGCVDGVITFDQEGKIEYFNKSAEAIWNVSRENVLNKNIRELIKMELKVTDSDMHWEYLNGQQRKVLDIRTEINIFNNNHEESAVLITISKSKYKNQYLFTAFVQSISVELF</sequence>
<reference evidence="4 5" key="1">
    <citation type="submission" date="2014-09" db="EMBL/GenBank/DDBJ databases">
        <title>Sporocytophaga myxococcoides PG-01 genome sequencing.</title>
        <authorList>
            <person name="Liu L."/>
            <person name="Gao P.J."/>
            <person name="Chen G.J."/>
            <person name="Wang L.S."/>
        </authorList>
    </citation>
    <scope>NUCLEOTIDE SEQUENCE [LARGE SCALE GENOMIC DNA]</scope>
    <source>
        <strain evidence="4 5">PG-01</strain>
    </source>
</reference>
<keyword evidence="1" id="KW-0175">Coiled coil</keyword>
<keyword evidence="4" id="KW-0808">Transferase</keyword>
<accession>A0A098LMA3</accession>
<dbReference type="Pfam" id="PF13185">
    <property type="entry name" value="GAF_2"/>
    <property type="match status" value="1"/>
</dbReference>
<dbReference type="GO" id="GO:0016301">
    <property type="term" value="F:kinase activity"/>
    <property type="evidence" value="ECO:0007669"/>
    <property type="project" value="UniProtKB-KW"/>
</dbReference>
<dbReference type="STRING" id="153721.MYP_4864"/>
<dbReference type="Pfam" id="PF00989">
    <property type="entry name" value="PAS"/>
    <property type="match status" value="1"/>
</dbReference>
<organism evidence="4 5">
    <name type="scientific">Sporocytophaga myxococcoides</name>
    <dbReference type="NCBI Taxonomy" id="153721"/>
    <lineage>
        <taxon>Bacteria</taxon>
        <taxon>Pseudomonadati</taxon>
        <taxon>Bacteroidota</taxon>
        <taxon>Cytophagia</taxon>
        <taxon>Cytophagales</taxon>
        <taxon>Cytophagaceae</taxon>
        <taxon>Sporocytophaga</taxon>
    </lineage>
</organism>
<dbReference type="eggNOG" id="COG2203">
    <property type="taxonomic scope" value="Bacteria"/>
</dbReference>
<keyword evidence="2" id="KW-0472">Membrane</keyword>
<dbReference type="RefSeq" id="WP_052430469.1">
    <property type="nucleotide sequence ID" value="NZ_BBLT01000015.1"/>
</dbReference>
<dbReference type="InterPro" id="IPR003018">
    <property type="entry name" value="GAF"/>
</dbReference>
<feature type="transmembrane region" description="Helical" evidence="2">
    <location>
        <begin position="12"/>
        <end position="27"/>
    </location>
</feature>
<keyword evidence="2" id="KW-0812">Transmembrane</keyword>
<evidence type="ECO:0000256" key="1">
    <source>
        <dbReference type="SAM" id="Coils"/>
    </source>
</evidence>
<dbReference type="SMART" id="SM00065">
    <property type="entry name" value="GAF"/>
    <property type="match status" value="1"/>
</dbReference>
<dbReference type="Proteomes" id="UP000030185">
    <property type="component" value="Unassembled WGS sequence"/>
</dbReference>
<dbReference type="PROSITE" id="PS50112">
    <property type="entry name" value="PAS"/>
    <property type="match status" value="1"/>
</dbReference>
<proteinExistence type="predicted"/>
<keyword evidence="2" id="KW-1133">Transmembrane helix</keyword>
<dbReference type="GO" id="GO:0006355">
    <property type="term" value="P:regulation of DNA-templated transcription"/>
    <property type="evidence" value="ECO:0007669"/>
    <property type="project" value="InterPro"/>
</dbReference>
<feature type="domain" description="PAS" evidence="3">
    <location>
        <begin position="484"/>
        <end position="538"/>
    </location>
</feature>
<dbReference type="InterPro" id="IPR029016">
    <property type="entry name" value="GAF-like_dom_sf"/>
</dbReference>
<evidence type="ECO:0000259" key="3">
    <source>
        <dbReference type="PROSITE" id="PS50112"/>
    </source>
</evidence>
<dbReference type="Gene3D" id="6.10.340.10">
    <property type="match status" value="1"/>
</dbReference>
<evidence type="ECO:0000313" key="4">
    <source>
        <dbReference type="EMBL" id="GAL87634.1"/>
    </source>
</evidence>
<name>A0A098LMA3_9BACT</name>
<dbReference type="AlphaFoldDB" id="A0A098LMA3"/>
<dbReference type="Gene3D" id="3.30.450.40">
    <property type="match status" value="1"/>
</dbReference>
<dbReference type="SUPFAM" id="SSF55781">
    <property type="entry name" value="GAF domain-like"/>
    <property type="match status" value="1"/>
</dbReference>
<keyword evidence="4" id="KW-0418">Kinase</keyword>
<dbReference type="eggNOG" id="COG3829">
    <property type="taxonomic scope" value="Bacteria"/>
</dbReference>
<dbReference type="InterPro" id="IPR000014">
    <property type="entry name" value="PAS"/>
</dbReference>
<feature type="transmembrane region" description="Helical" evidence="2">
    <location>
        <begin position="145"/>
        <end position="165"/>
    </location>
</feature>
<evidence type="ECO:0000256" key="2">
    <source>
        <dbReference type="SAM" id="Phobius"/>
    </source>
</evidence>
<dbReference type="CDD" id="cd00130">
    <property type="entry name" value="PAS"/>
    <property type="match status" value="1"/>
</dbReference>
<evidence type="ECO:0000313" key="5">
    <source>
        <dbReference type="Proteomes" id="UP000030185"/>
    </source>
</evidence>
<comment type="caution">
    <text evidence="4">The sequence shown here is derived from an EMBL/GenBank/DDBJ whole genome shotgun (WGS) entry which is preliminary data.</text>
</comment>
<protein>
    <submittedName>
        <fullName evidence="4">GAF Sensor Hybrid Histidine Kinase, putative</fullName>
    </submittedName>
</protein>